<dbReference type="EMBL" id="HACG01029245">
    <property type="protein sequence ID" value="CEK76110.1"/>
    <property type="molecule type" value="Transcribed_RNA"/>
</dbReference>
<evidence type="ECO:0000313" key="3">
    <source>
        <dbReference type="EMBL" id="CEK76110.1"/>
    </source>
</evidence>
<dbReference type="AlphaFoldDB" id="A0A0B7A575"/>
<feature type="region of interest" description="Disordered" evidence="1">
    <location>
        <begin position="1"/>
        <end position="28"/>
    </location>
</feature>
<name>A0A0B7A575_9EUPU</name>
<proteinExistence type="predicted"/>
<feature type="compositionally biased region" description="Basic and acidic residues" evidence="1">
    <location>
        <begin position="1"/>
        <end position="13"/>
    </location>
</feature>
<accession>A0A0B7A575</accession>
<gene>
    <name evidence="2" type="primary">ORF98510</name>
    <name evidence="3" type="synonym">ORF98515</name>
</gene>
<evidence type="ECO:0000256" key="1">
    <source>
        <dbReference type="SAM" id="MobiDB-lite"/>
    </source>
</evidence>
<reference evidence="2" key="1">
    <citation type="submission" date="2014-12" db="EMBL/GenBank/DDBJ databases">
        <title>Insight into the proteome of Arion vulgaris.</title>
        <authorList>
            <person name="Aradska J."/>
            <person name="Bulat T."/>
            <person name="Smidak R."/>
            <person name="Sarate P."/>
            <person name="Gangsoo J."/>
            <person name="Sialana F."/>
            <person name="Bilban M."/>
            <person name="Lubec G."/>
        </authorList>
    </citation>
    <scope>NUCLEOTIDE SEQUENCE</scope>
    <source>
        <tissue evidence="2">Skin</tissue>
    </source>
</reference>
<evidence type="ECO:0000313" key="2">
    <source>
        <dbReference type="EMBL" id="CEK76109.1"/>
    </source>
</evidence>
<organism evidence="2">
    <name type="scientific">Arion vulgaris</name>
    <dbReference type="NCBI Taxonomy" id="1028688"/>
    <lineage>
        <taxon>Eukaryota</taxon>
        <taxon>Metazoa</taxon>
        <taxon>Spiralia</taxon>
        <taxon>Lophotrochozoa</taxon>
        <taxon>Mollusca</taxon>
        <taxon>Gastropoda</taxon>
        <taxon>Heterobranchia</taxon>
        <taxon>Euthyneura</taxon>
        <taxon>Panpulmonata</taxon>
        <taxon>Eupulmonata</taxon>
        <taxon>Stylommatophora</taxon>
        <taxon>Helicina</taxon>
        <taxon>Arionoidea</taxon>
        <taxon>Arionidae</taxon>
        <taxon>Arion</taxon>
    </lineage>
</organism>
<protein>
    <submittedName>
        <fullName evidence="2">Uncharacterized protein</fullName>
    </submittedName>
</protein>
<dbReference type="EMBL" id="HACG01029244">
    <property type="protein sequence ID" value="CEK76109.1"/>
    <property type="molecule type" value="Transcribed_RNA"/>
</dbReference>
<sequence>MSNLEHVHPDIIKKSGPLQGPDHKPNNQYILKKSEPCIERIVNDEEEITAVI</sequence>